<comment type="subcellular location">
    <subcellularLocation>
        <location evidence="8">Cytoplasm</location>
    </subcellularLocation>
</comment>
<evidence type="ECO:0000313" key="11">
    <source>
        <dbReference type="Proteomes" id="UP001595921"/>
    </source>
</evidence>
<feature type="binding site" evidence="8">
    <location>
        <position position="105"/>
    </location>
    <ligand>
        <name>GTP</name>
        <dbReference type="ChEBI" id="CHEBI:37565"/>
    </ligand>
</feature>
<keyword evidence="4 8" id="KW-0547">Nucleotide-binding</keyword>
<sequence length="204" mass="21889">MNADTGRTGVVVAGGRSSRFAGADKALARLEGTPLIRHVVDDLAPAVDEVVVNCRGAQRDALEAALSGFEVRFAEDRIHDRGPLAGVRSGLRAARGKYAALVACDMPHVPASLLSALFEHARHRTGAAPRVDEVLQPFPAVVHVRAGLDACREAFTRHPRSMREFLDSLDPVAVPERVVGAFVTPDAFANVNTRADLRAATERR</sequence>
<dbReference type="PANTHER" id="PTHR19136">
    <property type="entry name" value="MOLYBDENUM COFACTOR GUANYLYLTRANSFERASE"/>
    <property type="match status" value="1"/>
</dbReference>
<evidence type="ECO:0000256" key="5">
    <source>
        <dbReference type="ARBA" id="ARBA00022842"/>
    </source>
</evidence>
<organism evidence="10 11">
    <name type="scientific">Halobium salinum</name>
    <dbReference type="NCBI Taxonomy" id="1364940"/>
    <lineage>
        <taxon>Archaea</taxon>
        <taxon>Methanobacteriati</taxon>
        <taxon>Methanobacteriota</taxon>
        <taxon>Stenosarchaea group</taxon>
        <taxon>Halobacteria</taxon>
        <taxon>Halobacteriales</taxon>
        <taxon>Haloferacaceae</taxon>
        <taxon>Halobium</taxon>
    </lineage>
</organism>
<evidence type="ECO:0000256" key="8">
    <source>
        <dbReference type="HAMAP-Rule" id="MF_00316"/>
    </source>
</evidence>
<evidence type="ECO:0000256" key="2">
    <source>
        <dbReference type="ARBA" id="ARBA00022679"/>
    </source>
</evidence>
<evidence type="ECO:0000256" key="6">
    <source>
        <dbReference type="ARBA" id="ARBA00023134"/>
    </source>
</evidence>
<comment type="similarity">
    <text evidence="8">Belongs to the MobA family.</text>
</comment>
<protein>
    <recommendedName>
        <fullName evidence="8">Probable molybdenum cofactor guanylyltransferase</fullName>
        <shortName evidence="8">MoCo guanylyltransferase</shortName>
        <ecNumber evidence="8">2.7.7.77</ecNumber>
    </recommendedName>
    <alternativeName>
        <fullName evidence="8">GTP:molybdopterin guanylyltransferase</fullName>
    </alternativeName>
    <alternativeName>
        <fullName evidence="8">Mo-MPT guanylyltransferase</fullName>
    </alternativeName>
    <alternativeName>
        <fullName evidence="8">Molybdopterin guanylyltransferase</fullName>
    </alternativeName>
    <alternativeName>
        <fullName evidence="8">Molybdopterin-guanine dinucleotide synthase</fullName>
        <shortName evidence="8">MGD synthase</shortName>
    </alternativeName>
</protein>
<dbReference type="InterPro" id="IPR025877">
    <property type="entry name" value="MobA-like_NTP_Trfase"/>
</dbReference>
<evidence type="ECO:0000256" key="4">
    <source>
        <dbReference type="ARBA" id="ARBA00022741"/>
    </source>
</evidence>
<dbReference type="EMBL" id="JBHSDS010000006">
    <property type="protein sequence ID" value="MFC4358045.1"/>
    <property type="molecule type" value="Genomic_DNA"/>
</dbReference>
<feature type="domain" description="MobA-like NTP transferase" evidence="9">
    <location>
        <begin position="9"/>
        <end position="170"/>
    </location>
</feature>
<dbReference type="EC" id="2.7.7.77" evidence="8"/>
<keyword evidence="11" id="KW-1185">Reference proteome</keyword>
<evidence type="ECO:0000313" key="10">
    <source>
        <dbReference type="EMBL" id="MFC4358045.1"/>
    </source>
</evidence>
<comment type="caution">
    <text evidence="8">Lacks conserved residue(s) required for the propagation of feature annotation.</text>
</comment>
<evidence type="ECO:0000256" key="1">
    <source>
        <dbReference type="ARBA" id="ARBA00022490"/>
    </source>
</evidence>
<dbReference type="AlphaFoldDB" id="A0ABD5PBL2"/>
<dbReference type="GO" id="GO:0005737">
    <property type="term" value="C:cytoplasm"/>
    <property type="evidence" value="ECO:0007669"/>
    <property type="project" value="UniProtKB-SubCell"/>
</dbReference>
<keyword evidence="10" id="KW-0548">Nucleotidyltransferase</keyword>
<comment type="cofactor">
    <cofactor evidence="8">
        <name>Mg(2+)</name>
        <dbReference type="ChEBI" id="CHEBI:18420"/>
    </cofactor>
</comment>
<dbReference type="Gene3D" id="3.90.550.10">
    <property type="entry name" value="Spore Coat Polysaccharide Biosynthesis Protein SpsA, Chain A"/>
    <property type="match status" value="1"/>
</dbReference>
<dbReference type="HAMAP" id="MF_00316">
    <property type="entry name" value="MobA"/>
    <property type="match status" value="1"/>
</dbReference>
<name>A0ABD5PBL2_9EURY</name>
<gene>
    <name evidence="8" type="primary">mobA</name>
    <name evidence="10" type="ORF">ACFO0N_08810</name>
</gene>
<comment type="catalytic activity">
    <reaction evidence="8">
        <text>Mo-molybdopterin + GTP + H(+) = Mo-molybdopterin guanine dinucleotide + diphosphate</text>
        <dbReference type="Rhea" id="RHEA:34243"/>
        <dbReference type="ChEBI" id="CHEBI:15378"/>
        <dbReference type="ChEBI" id="CHEBI:33019"/>
        <dbReference type="ChEBI" id="CHEBI:37565"/>
        <dbReference type="ChEBI" id="CHEBI:71302"/>
        <dbReference type="ChEBI" id="CHEBI:71310"/>
        <dbReference type="EC" id="2.7.7.77"/>
    </reaction>
</comment>
<dbReference type="InterPro" id="IPR013482">
    <property type="entry name" value="Molybde_CF_guanTrfase"/>
</dbReference>
<comment type="domain">
    <text evidence="8">The N-terminal domain determines nucleotide recognition and specific binding, while the C-terminal domain determines the specific binding to the target protein.</text>
</comment>
<dbReference type="SUPFAM" id="SSF53448">
    <property type="entry name" value="Nucleotide-diphospho-sugar transferases"/>
    <property type="match status" value="1"/>
</dbReference>
<keyword evidence="5 8" id="KW-0460">Magnesium</keyword>
<dbReference type="GO" id="GO:0046872">
    <property type="term" value="F:metal ion binding"/>
    <property type="evidence" value="ECO:0007669"/>
    <property type="project" value="UniProtKB-KW"/>
</dbReference>
<dbReference type="RefSeq" id="WP_267624375.1">
    <property type="nucleotide sequence ID" value="NZ_JAODIW010000008.1"/>
</dbReference>
<comment type="function">
    <text evidence="8">Transfers a GMP moiety from GTP to Mo-molybdopterin (Mo-MPT) cofactor (Moco or molybdenum cofactor) to form Mo-molybdopterin guanine dinucleotide (Mo-MGD) cofactor.</text>
</comment>
<comment type="caution">
    <text evidence="10">The sequence shown here is derived from an EMBL/GenBank/DDBJ whole genome shotgun (WGS) entry which is preliminary data.</text>
</comment>
<evidence type="ECO:0000259" key="9">
    <source>
        <dbReference type="Pfam" id="PF12804"/>
    </source>
</evidence>
<dbReference type="GO" id="GO:0006777">
    <property type="term" value="P:Mo-molybdopterin cofactor biosynthetic process"/>
    <property type="evidence" value="ECO:0007669"/>
    <property type="project" value="UniProtKB-KW"/>
</dbReference>
<feature type="binding site" evidence="8">
    <location>
        <position position="53"/>
    </location>
    <ligand>
        <name>GTP</name>
        <dbReference type="ChEBI" id="CHEBI:37565"/>
    </ligand>
</feature>
<keyword evidence="6 8" id="KW-0342">GTP-binding</keyword>
<dbReference type="InterPro" id="IPR029044">
    <property type="entry name" value="Nucleotide-diphossugar_trans"/>
</dbReference>
<keyword evidence="1 8" id="KW-0963">Cytoplasm</keyword>
<dbReference type="GO" id="GO:0005525">
    <property type="term" value="F:GTP binding"/>
    <property type="evidence" value="ECO:0007669"/>
    <property type="project" value="UniProtKB-UniRule"/>
</dbReference>
<feature type="binding site" evidence="8">
    <location>
        <begin position="12"/>
        <end position="14"/>
    </location>
    <ligand>
        <name>GTP</name>
        <dbReference type="ChEBI" id="CHEBI:37565"/>
    </ligand>
</feature>
<accession>A0ABD5PBL2</accession>
<dbReference type="Pfam" id="PF12804">
    <property type="entry name" value="NTP_transf_3"/>
    <property type="match status" value="1"/>
</dbReference>
<dbReference type="CDD" id="cd02503">
    <property type="entry name" value="MobA"/>
    <property type="match status" value="1"/>
</dbReference>
<keyword evidence="3 8" id="KW-0479">Metal-binding</keyword>
<evidence type="ECO:0000256" key="3">
    <source>
        <dbReference type="ARBA" id="ARBA00022723"/>
    </source>
</evidence>
<proteinExistence type="inferred from homology"/>
<dbReference type="PANTHER" id="PTHR19136:SF81">
    <property type="entry name" value="MOLYBDENUM COFACTOR GUANYLYLTRANSFERASE"/>
    <property type="match status" value="1"/>
</dbReference>
<reference evidence="10 11" key="1">
    <citation type="journal article" date="2019" name="Int. J. Syst. Evol. Microbiol.">
        <title>The Global Catalogue of Microorganisms (GCM) 10K type strain sequencing project: providing services to taxonomists for standard genome sequencing and annotation.</title>
        <authorList>
            <consortium name="The Broad Institute Genomics Platform"/>
            <consortium name="The Broad Institute Genome Sequencing Center for Infectious Disease"/>
            <person name="Wu L."/>
            <person name="Ma J."/>
        </authorList>
    </citation>
    <scope>NUCLEOTIDE SEQUENCE [LARGE SCALE GENOMIC DNA]</scope>
    <source>
        <strain evidence="10 11">CGMCC 1.12553</strain>
    </source>
</reference>
<evidence type="ECO:0000256" key="7">
    <source>
        <dbReference type="ARBA" id="ARBA00023150"/>
    </source>
</evidence>
<feature type="binding site" evidence="8">
    <location>
        <position position="105"/>
    </location>
    <ligand>
        <name>Mg(2+)</name>
        <dbReference type="ChEBI" id="CHEBI:18420"/>
    </ligand>
</feature>
<feature type="binding site" evidence="8">
    <location>
        <position position="25"/>
    </location>
    <ligand>
        <name>GTP</name>
        <dbReference type="ChEBI" id="CHEBI:37565"/>
    </ligand>
</feature>
<keyword evidence="7 8" id="KW-0501">Molybdenum cofactor biosynthesis</keyword>
<dbReference type="GO" id="GO:0061603">
    <property type="term" value="F:molybdenum cofactor guanylyltransferase activity"/>
    <property type="evidence" value="ECO:0007669"/>
    <property type="project" value="UniProtKB-EC"/>
</dbReference>
<dbReference type="Proteomes" id="UP001595921">
    <property type="component" value="Unassembled WGS sequence"/>
</dbReference>
<keyword evidence="2 8" id="KW-0808">Transferase</keyword>